<sequence length="76" mass="8859">RIFGDRQGTDTEAVYVHLNFTRDVLEKAGGFLRSFSCLSCKCSFFGAHQRYQKEEERIARFTHLYDTTSVISMMRV</sequence>
<organism evidence="1 2">
    <name type="scientific">Cystoisospora suis</name>
    <dbReference type="NCBI Taxonomy" id="483139"/>
    <lineage>
        <taxon>Eukaryota</taxon>
        <taxon>Sar</taxon>
        <taxon>Alveolata</taxon>
        <taxon>Apicomplexa</taxon>
        <taxon>Conoidasida</taxon>
        <taxon>Coccidia</taxon>
        <taxon>Eucoccidiorida</taxon>
        <taxon>Eimeriorina</taxon>
        <taxon>Sarcocystidae</taxon>
        <taxon>Cystoisospora</taxon>
    </lineage>
</organism>
<dbReference type="GeneID" id="94431841"/>
<feature type="non-terminal residue" evidence="1">
    <location>
        <position position="1"/>
    </location>
</feature>
<protein>
    <submittedName>
        <fullName evidence="1">Uncharacterized protein</fullName>
    </submittedName>
</protein>
<dbReference type="Proteomes" id="UP000221165">
    <property type="component" value="Unassembled WGS sequence"/>
</dbReference>
<reference evidence="1 2" key="1">
    <citation type="journal article" date="2017" name="Int. J. Parasitol.">
        <title>The genome of the protozoan parasite Cystoisospora suis and a reverse vaccinology approach to identify vaccine candidates.</title>
        <authorList>
            <person name="Palmieri N."/>
            <person name="Shrestha A."/>
            <person name="Ruttkowski B."/>
            <person name="Beck T."/>
            <person name="Vogl C."/>
            <person name="Tomley F."/>
            <person name="Blake D.P."/>
            <person name="Joachim A."/>
        </authorList>
    </citation>
    <scope>NUCLEOTIDE SEQUENCE [LARGE SCALE GENOMIC DNA]</scope>
    <source>
        <strain evidence="1 2">Wien I</strain>
    </source>
</reference>
<proteinExistence type="predicted"/>
<comment type="caution">
    <text evidence="1">The sequence shown here is derived from an EMBL/GenBank/DDBJ whole genome shotgun (WGS) entry which is preliminary data.</text>
</comment>
<dbReference type="AlphaFoldDB" id="A0A2C6KME7"/>
<evidence type="ECO:0000313" key="1">
    <source>
        <dbReference type="EMBL" id="PHJ17675.1"/>
    </source>
</evidence>
<dbReference type="VEuPathDB" id="ToxoDB:CSUI_008498"/>
<dbReference type="RefSeq" id="XP_067919392.1">
    <property type="nucleotide sequence ID" value="XM_068068630.1"/>
</dbReference>
<accession>A0A2C6KME7</accession>
<dbReference type="EMBL" id="MIGC01004754">
    <property type="protein sequence ID" value="PHJ17675.1"/>
    <property type="molecule type" value="Genomic_DNA"/>
</dbReference>
<gene>
    <name evidence="1" type="ORF">CSUI_008498</name>
</gene>
<name>A0A2C6KME7_9APIC</name>
<keyword evidence="2" id="KW-1185">Reference proteome</keyword>
<evidence type="ECO:0000313" key="2">
    <source>
        <dbReference type="Proteomes" id="UP000221165"/>
    </source>
</evidence>